<evidence type="ECO:0000313" key="6">
    <source>
        <dbReference type="Proteomes" id="UP000242188"/>
    </source>
</evidence>
<name>A0A210QME1_MIZYE</name>
<feature type="domain" description="C-type lectin" evidence="4">
    <location>
        <begin position="293"/>
        <end position="401"/>
    </location>
</feature>
<feature type="domain" description="C-type lectin" evidence="4">
    <location>
        <begin position="15"/>
        <end position="137"/>
    </location>
</feature>
<dbReference type="OrthoDB" id="6285323at2759"/>
<feature type="domain" description="C-type lectin" evidence="4">
    <location>
        <begin position="1023"/>
        <end position="1143"/>
    </location>
</feature>
<dbReference type="Pfam" id="PF00059">
    <property type="entry name" value="Lectin_C"/>
    <property type="match status" value="12"/>
</dbReference>
<keyword evidence="1" id="KW-1015">Disulfide bond</keyword>
<dbReference type="InterPro" id="IPR018378">
    <property type="entry name" value="C-type_lectin_CS"/>
</dbReference>
<feature type="domain" description="C-type lectin" evidence="4">
    <location>
        <begin position="155"/>
        <end position="280"/>
    </location>
</feature>
<feature type="domain" description="C-type lectin" evidence="4">
    <location>
        <begin position="1475"/>
        <end position="1586"/>
    </location>
</feature>
<feature type="domain" description="C-type lectin" evidence="4">
    <location>
        <begin position="1324"/>
        <end position="1452"/>
    </location>
</feature>
<dbReference type="FunFam" id="3.10.100.10:FF:000025">
    <property type="entry name" value="Mannose receptor C-type 1"/>
    <property type="match status" value="1"/>
</dbReference>
<keyword evidence="6" id="KW-1185">Reference proteome</keyword>
<dbReference type="PROSITE" id="PS00615">
    <property type="entry name" value="C_TYPE_LECTIN_1"/>
    <property type="match status" value="7"/>
</dbReference>
<feature type="domain" description="C-type lectin" evidence="4">
    <location>
        <begin position="1174"/>
        <end position="1294"/>
    </location>
</feature>
<dbReference type="InterPro" id="IPR016186">
    <property type="entry name" value="C-type_lectin-like/link_sf"/>
</dbReference>
<feature type="domain" description="C-type lectin" evidence="4">
    <location>
        <begin position="442"/>
        <end position="553"/>
    </location>
</feature>
<feature type="transmembrane region" description="Helical" evidence="3">
    <location>
        <begin position="1837"/>
        <end position="1859"/>
    </location>
</feature>
<organism evidence="5 6">
    <name type="scientific">Mizuhopecten yessoensis</name>
    <name type="common">Japanese scallop</name>
    <name type="synonym">Patinopecten yessoensis</name>
    <dbReference type="NCBI Taxonomy" id="6573"/>
    <lineage>
        <taxon>Eukaryota</taxon>
        <taxon>Metazoa</taxon>
        <taxon>Spiralia</taxon>
        <taxon>Lophotrochozoa</taxon>
        <taxon>Mollusca</taxon>
        <taxon>Bivalvia</taxon>
        <taxon>Autobranchia</taxon>
        <taxon>Pteriomorphia</taxon>
        <taxon>Pectinida</taxon>
        <taxon>Pectinoidea</taxon>
        <taxon>Pectinidae</taxon>
        <taxon>Mizuhopecten</taxon>
    </lineage>
</organism>
<dbReference type="InterPro" id="IPR050111">
    <property type="entry name" value="C-type_lectin/snaclec_domain"/>
</dbReference>
<evidence type="ECO:0000256" key="1">
    <source>
        <dbReference type="ARBA" id="ARBA00023157"/>
    </source>
</evidence>
<keyword evidence="3" id="KW-1133">Transmembrane helix</keyword>
<dbReference type="Gene3D" id="3.10.100.10">
    <property type="entry name" value="Mannose-Binding Protein A, subunit A"/>
    <property type="match status" value="12"/>
</dbReference>
<comment type="caution">
    <text evidence="5">The sequence shown here is derived from an EMBL/GenBank/DDBJ whole genome shotgun (WGS) entry which is preliminary data.</text>
</comment>
<feature type="domain" description="C-type lectin" evidence="4">
    <location>
        <begin position="1611"/>
        <end position="1741"/>
    </location>
</feature>
<dbReference type="InterPro" id="IPR001304">
    <property type="entry name" value="C-type_lectin-like"/>
</dbReference>
<proteinExistence type="predicted"/>
<accession>A0A210QME1</accession>
<feature type="region of interest" description="Disordered" evidence="2">
    <location>
        <begin position="1887"/>
        <end position="1911"/>
    </location>
</feature>
<dbReference type="SMART" id="SM00034">
    <property type="entry name" value="CLECT"/>
    <property type="match status" value="12"/>
</dbReference>
<feature type="domain" description="C-type lectin" evidence="4">
    <location>
        <begin position="734"/>
        <end position="843"/>
    </location>
</feature>
<dbReference type="InterPro" id="IPR016187">
    <property type="entry name" value="CTDL_fold"/>
</dbReference>
<evidence type="ECO:0000256" key="2">
    <source>
        <dbReference type="SAM" id="MobiDB-lite"/>
    </source>
</evidence>
<keyword evidence="5" id="KW-0675">Receptor</keyword>
<dbReference type="PROSITE" id="PS50041">
    <property type="entry name" value="C_TYPE_LECTIN_2"/>
    <property type="match status" value="12"/>
</dbReference>
<sequence>MDAVGQRCPVYWASYGQSCYRYMYQDAKSWYEARNWCRLQGGDLVKIETTQERTWILRQLGNLQSHQHAHPLWWIGLNDLDAASTWQWSDHSVIDQRVFLWMPGNPNNQGAREHCVRFDNLKMNDRPCNERINYICERSKGIPLTCDADRGWQSYPPYCYHVHGDQQTWANARKQCNREGGDLVAIQSTADETTMQGIARSTRRPYWFGLHSFQQTASGAVQWMWANGSLLTTTPYWANGAASPPGNRKNTTCSYISNSITNSKPWMSTSCNSRKYYACRKPEGVCQQGWVAHQTKCYQINIQFKYSWSQAKSYCDRQRSRLVEIYRTTDTQFLNSYLSRLRQAGVDSFWIGASDLNTTTYKWSHSGRISYQNWQHNPPTNTRNRLDCSYVVTSDRRGKWRTTSNCGVMKKAFMCSIGMNQAVHHVNTPRPQYTCDRNWLVYGTNCYQFNDHRRDWIGSGQDCQRQGAQLAKISDVHVQGFIVAHTHNQEYWIGLNDRNTERHFMWVSDNSPARFVKWNPHEPNNQGDENCVETKENGWNDKACNTGLKYICQKPARNSGLPSGAPSTTALPYSIKCGLLWEEDPNSNYCYQFQDQQLDWNDARTTCRHQGGDLLSIASREEQFYITGRIRTMVSIAMWIGANDRGSEGGWSWTDRSPFAYLNWQSGEPNDYHHNEDCGAIFTQKGTWNDSPCTQRNGYICKKLGRVHTTVPPSTTVHVPAGMVLGCPNYWKPHGTSCYQLINRKLNWNQGRSLCRQHGGYLASVASQADQNFLVSQLPANRTGGYWIGLNDQLIQNNFQWSDGSKVTFTAWAPREPNNFAGHREDCVLLYLNGGKWNDGTCNDPQNGVICKRPKQAVSSTQSPQTVGCTLPAVGYQASCYFYVAGALKTWSNAIKDCAARFNGTLAIVNDRYTQAFVANYLNYKGDMFWIGMSDAVTPGTYLWKDGTKVDFTFWGSAHTGRERNTCVALTTSLPIGLWENKNCTETHHYVCEYPRKGFTTPPPTTTLRPVQCPVGWSGQFTNSLMCYKVFYNDNVLGKMTWTESRDYCRGLGGDLASIHREAQNVYIGTLLRLKTGSFWIGLNDRDTEAGYVWTDGRGTDYSNWNPNEPNDYNGNEDCTQIFAGSLGWNDNNCFITSNWICEIRRGQTPVTTLPPPTGITSSLCGTDPGWSLFNGSCYLPSPSSGDSAIVDWYDAGQYCISQGAKLTSIHSLDENNYILSLITKASLANAWVGYNELGSTTYTWTDGSLVDFDFWRHGEPNNAFGAEMCVSLSASGGTWNDDNCGQEKGFICKRKLGMTGPPTVPTVPVVNGGCRNGFTPMPNSNKCFKLDGKTSQVNWQTAYQGCMKYGQGYDIASINTAQEQAFVNTLLKGLTTNVWIGLNNNRHSHKFIWHDNSHVSYTNWAVNEPNGHSESHNGGTTEDCVEIYTSIVKVGKWNDKRCSNTRPYLCQGSRVLHVPIPSTQGTCLNGYTSYGTSCYKVVTSPASWSSANMACGNDGGSLVNVNDIYEDSYVYSIVGNAPYWIGLSDTSQASDTYKWALNWPVYYTNWGSGEPTRGSGEGCVSVMGGMWNDTSCTASMSYVCEINSATPPPVTLPPAGHCSDSTYNRHGDFCYYIEAFHTTSWPGSRYNCQRRGMQLASIHSAEEQQHLISLANSMKPLPNDTAAVSAGLQNMWIGMNKGLSDGFTWTDGTAVSFVAWADGEPSDAKGSHNEECVEMYQSGGKWNDNNCFNNKGYICKTPAIVPTIAATAAPVPPVSNNPPVNTPFNPQNTPKPVQPYSPITQRPVQPYSPTNPGRTQYPTMPPFLTYKPHSGHSQQQRATKTGNQSNGISGGAVAGIIIGVLVVLGIAAGSAIFIKSRNGGYQGRSDQAIGFDNALYSKSQQSVNIDPTRTNGLSVSSGLPGEEEDA</sequence>
<evidence type="ECO:0000259" key="4">
    <source>
        <dbReference type="PROSITE" id="PS50041"/>
    </source>
</evidence>
<feature type="domain" description="C-type lectin" evidence="4">
    <location>
        <begin position="586"/>
        <end position="702"/>
    </location>
</feature>
<gene>
    <name evidence="5" type="ORF">KP79_PYT03996</name>
</gene>
<dbReference type="Proteomes" id="UP000242188">
    <property type="component" value="Unassembled WGS sequence"/>
</dbReference>
<dbReference type="EMBL" id="NEDP02002897">
    <property type="protein sequence ID" value="OWF49906.1"/>
    <property type="molecule type" value="Genomic_DNA"/>
</dbReference>
<dbReference type="PANTHER" id="PTHR22803">
    <property type="entry name" value="MANNOSE, PHOSPHOLIPASE, LECTIN RECEPTOR RELATED"/>
    <property type="match status" value="1"/>
</dbReference>
<keyword evidence="3" id="KW-0812">Transmembrane</keyword>
<evidence type="ECO:0000313" key="5">
    <source>
        <dbReference type="EMBL" id="OWF49906.1"/>
    </source>
</evidence>
<feature type="compositionally biased region" description="Polar residues" evidence="2">
    <location>
        <begin position="1887"/>
        <end position="1902"/>
    </location>
</feature>
<reference evidence="5 6" key="1">
    <citation type="journal article" date="2017" name="Nat. Ecol. Evol.">
        <title>Scallop genome provides insights into evolution of bilaterian karyotype and development.</title>
        <authorList>
            <person name="Wang S."/>
            <person name="Zhang J."/>
            <person name="Jiao W."/>
            <person name="Li J."/>
            <person name="Xun X."/>
            <person name="Sun Y."/>
            <person name="Guo X."/>
            <person name="Huan P."/>
            <person name="Dong B."/>
            <person name="Zhang L."/>
            <person name="Hu X."/>
            <person name="Sun X."/>
            <person name="Wang J."/>
            <person name="Zhao C."/>
            <person name="Wang Y."/>
            <person name="Wang D."/>
            <person name="Huang X."/>
            <person name="Wang R."/>
            <person name="Lv J."/>
            <person name="Li Y."/>
            <person name="Zhang Z."/>
            <person name="Liu B."/>
            <person name="Lu W."/>
            <person name="Hui Y."/>
            <person name="Liang J."/>
            <person name="Zhou Z."/>
            <person name="Hou R."/>
            <person name="Li X."/>
            <person name="Liu Y."/>
            <person name="Li H."/>
            <person name="Ning X."/>
            <person name="Lin Y."/>
            <person name="Zhao L."/>
            <person name="Xing Q."/>
            <person name="Dou J."/>
            <person name="Li Y."/>
            <person name="Mao J."/>
            <person name="Guo H."/>
            <person name="Dou H."/>
            <person name="Li T."/>
            <person name="Mu C."/>
            <person name="Jiang W."/>
            <person name="Fu Q."/>
            <person name="Fu X."/>
            <person name="Miao Y."/>
            <person name="Liu J."/>
            <person name="Yu Q."/>
            <person name="Li R."/>
            <person name="Liao H."/>
            <person name="Li X."/>
            <person name="Kong Y."/>
            <person name="Jiang Z."/>
            <person name="Chourrout D."/>
            <person name="Li R."/>
            <person name="Bao Z."/>
        </authorList>
    </citation>
    <scope>NUCLEOTIDE SEQUENCE [LARGE SCALE GENOMIC DNA]</scope>
    <source>
        <strain evidence="5 6">PY_sf001</strain>
    </source>
</reference>
<keyword evidence="3" id="KW-0472">Membrane</keyword>
<dbReference type="CDD" id="cd00037">
    <property type="entry name" value="CLECT"/>
    <property type="match status" value="11"/>
</dbReference>
<evidence type="ECO:0000256" key="3">
    <source>
        <dbReference type="SAM" id="Phobius"/>
    </source>
</evidence>
<dbReference type="FunFam" id="3.10.100.10:FF:000109">
    <property type="entry name" value="Uncharacterized protein"/>
    <property type="match status" value="1"/>
</dbReference>
<dbReference type="SUPFAM" id="SSF56436">
    <property type="entry name" value="C-type lectin-like"/>
    <property type="match status" value="12"/>
</dbReference>
<feature type="domain" description="C-type lectin" evidence="4">
    <location>
        <begin position="876"/>
        <end position="993"/>
    </location>
</feature>
<protein>
    <submittedName>
        <fullName evidence="5">Macrophage mannose receptor 1</fullName>
    </submittedName>
</protein>